<dbReference type="InterPro" id="IPR043904">
    <property type="entry name" value="PhoD_2-like"/>
</dbReference>
<evidence type="ECO:0000313" key="3">
    <source>
        <dbReference type="Proteomes" id="UP001215231"/>
    </source>
</evidence>
<dbReference type="InterPro" id="IPR029052">
    <property type="entry name" value="Metallo-depent_PP-like"/>
</dbReference>
<dbReference type="InterPro" id="IPR038607">
    <property type="entry name" value="PhoD-like_sf"/>
</dbReference>
<dbReference type="Pfam" id="PF19050">
    <property type="entry name" value="PhoD_2"/>
    <property type="match status" value="2"/>
</dbReference>
<dbReference type="Gene3D" id="3.60.21.70">
    <property type="entry name" value="PhoD-like phosphatase"/>
    <property type="match status" value="1"/>
</dbReference>
<organism evidence="2 3">
    <name type="scientific">Thalassomonas haliotis</name>
    <dbReference type="NCBI Taxonomy" id="485448"/>
    <lineage>
        <taxon>Bacteria</taxon>
        <taxon>Pseudomonadati</taxon>
        <taxon>Pseudomonadota</taxon>
        <taxon>Gammaproteobacteria</taxon>
        <taxon>Alteromonadales</taxon>
        <taxon>Colwelliaceae</taxon>
        <taxon>Thalassomonas</taxon>
    </lineage>
</organism>
<feature type="domain" description="PhoD-like phosphatase" evidence="1">
    <location>
        <begin position="125"/>
        <end position="338"/>
    </location>
</feature>
<dbReference type="RefSeq" id="WP_274050632.1">
    <property type="nucleotide sequence ID" value="NZ_CP059693.1"/>
</dbReference>
<dbReference type="PANTHER" id="PTHR46689">
    <property type="entry name" value="MEMBRANE PROTEIN, PUTATIVE-RELATED"/>
    <property type="match status" value="1"/>
</dbReference>
<dbReference type="CDD" id="cd07389">
    <property type="entry name" value="MPP_PhoD"/>
    <property type="match status" value="1"/>
</dbReference>
<accession>A0ABY7VAF0</accession>
<gene>
    <name evidence="2" type="ORF">H3N35_20350</name>
</gene>
<feature type="domain" description="PhoD-like phosphatase" evidence="1">
    <location>
        <begin position="347"/>
        <end position="430"/>
    </location>
</feature>
<name>A0ABY7VAF0_9GAMM</name>
<dbReference type="EMBL" id="CP059693">
    <property type="protein sequence ID" value="WDE10589.1"/>
    <property type="molecule type" value="Genomic_DNA"/>
</dbReference>
<reference evidence="2 3" key="1">
    <citation type="journal article" date="2022" name="Mar. Drugs">
        <title>Bioassay-Guided Fractionation Leads to the Detection of Cholic Acid Generated by the Rare Thalassomonas sp.</title>
        <authorList>
            <person name="Pheiffer F."/>
            <person name="Schneider Y.K."/>
            <person name="Hansen E.H."/>
            <person name="Andersen J.H."/>
            <person name="Isaksson J."/>
            <person name="Busche T."/>
            <person name="R C."/>
            <person name="Kalinowski J."/>
            <person name="Zyl L.V."/>
            <person name="Trindade M."/>
        </authorList>
    </citation>
    <scope>NUCLEOTIDE SEQUENCE [LARGE SCALE GENOMIC DNA]</scope>
    <source>
        <strain evidence="2 3">A5K-61T</strain>
    </source>
</reference>
<sequence>MSEIIFGPLLGLENDQLYSFCVLTRSGSPLQLKIADKLYPAKCLAKTPSGFFWRAEANIPATETSQQLSYSWHSPDGPAPLSTRDQVSGWSFTVPGSSEPLNIAYASCNGFHHPRDKDKEKLDYALWHKMHLEQKHQPYHLLIMGGDQIYADELPMSPSAPHLNLWFKSSEKQKRQTSDSPQIHQELEQLFERQYFNTWGQTDIAAMLASIPSIMMWDDHDIIDGWGSYPEQKQQCPVFQAIFHWANIYFRLFQLRGMQEPLLSDNHHASYCILFRRQLIVAMDNRSERQIERIMDEDHWQLIHNKVDELGPSADNIFLLSAVPVVYPDFERIEKFIGFIPYARQWQDDIRDHWRASGHRKERAQMIRWLLSEPMLRFRQRFILSGDVHVGGFGQLCHNKKQKKSGKPPLTWYQVISSGIVNYPPKSWAWPILRFFMDSGREHKKGPGGWFCHLLRLDNKEKLLRERNYLQLRIKERSSSLAWKTEKFDVKRTVKE</sequence>
<keyword evidence="3" id="KW-1185">Reference proteome</keyword>
<evidence type="ECO:0000259" key="1">
    <source>
        <dbReference type="Pfam" id="PF19050"/>
    </source>
</evidence>
<dbReference type="PANTHER" id="PTHR46689:SF1">
    <property type="entry name" value="PHOD-LIKE PHOSPHATASE DOMAIN-CONTAINING PROTEIN"/>
    <property type="match status" value="1"/>
</dbReference>
<evidence type="ECO:0000313" key="2">
    <source>
        <dbReference type="EMBL" id="WDE10589.1"/>
    </source>
</evidence>
<dbReference type="Proteomes" id="UP001215231">
    <property type="component" value="Chromosome"/>
</dbReference>
<proteinExistence type="predicted"/>
<dbReference type="SUPFAM" id="SSF56300">
    <property type="entry name" value="Metallo-dependent phosphatases"/>
    <property type="match status" value="1"/>
</dbReference>
<protein>
    <submittedName>
        <fullName evidence="2">Alkaline phosphatase family protein</fullName>
    </submittedName>
</protein>
<dbReference type="InterPro" id="IPR018946">
    <property type="entry name" value="PhoD-like_MPP"/>
</dbReference>